<dbReference type="EMBL" id="SJSN01000002">
    <property type="protein sequence ID" value="TCD12014.1"/>
    <property type="molecule type" value="Genomic_DNA"/>
</dbReference>
<gene>
    <name evidence="3" type="ORF">EZ449_03015</name>
</gene>
<organism evidence="3 4">
    <name type="scientific">Pedobacter frigidisoli</name>
    <dbReference type="NCBI Taxonomy" id="2530455"/>
    <lineage>
        <taxon>Bacteria</taxon>
        <taxon>Pseudomonadati</taxon>
        <taxon>Bacteroidota</taxon>
        <taxon>Sphingobacteriia</taxon>
        <taxon>Sphingobacteriales</taxon>
        <taxon>Sphingobacteriaceae</taxon>
        <taxon>Pedobacter</taxon>
    </lineage>
</organism>
<proteinExistence type="predicted"/>
<dbReference type="AlphaFoldDB" id="A0A4R0P7Y1"/>
<dbReference type="PROSITE" id="PS50894">
    <property type="entry name" value="HPT"/>
    <property type="match status" value="1"/>
</dbReference>
<dbReference type="Pfam" id="PF01627">
    <property type="entry name" value="Hpt"/>
    <property type="match status" value="1"/>
</dbReference>
<evidence type="ECO:0000313" key="4">
    <source>
        <dbReference type="Proteomes" id="UP000291485"/>
    </source>
</evidence>
<evidence type="ECO:0000313" key="3">
    <source>
        <dbReference type="EMBL" id="TCD12014.1"/>
    </source>
</evidence>
<dbReference type="InterPro" id="IPR008207">
    <property type="entry name" value="Sig_transdc_His_kin_Hpt_dom"/>
</dbReference>
<dbReference type="OrthoDB" id="982275at2"/>
<keyword evidence="1" id="KW-0597">Phosphoprotein</keyword>
<dbReference type="GO" id="GO:0000160">
    <property type="term" value="P:phosphorelay signal transduction system"/>
    <property type="evidence" value="ECO:0007669"/>
    <property type="project" value="InterPro"/>
</dbReference>
<dbReference type="InterPro" id="IPR036641">
    <property type="entry name" value="HPT_dom_sf"/>
</dbReference>
<sequence>MQDENDNHPLDLSYLTEMVGHNPEFMIEIFDTFIEQTPFYLAELEDALSIENWDKVGNCVHKIKPTFSYVGRNDVKDFVQSIENNARNEIAVEQIPADVERLKEILVEIYAQLEVAKKDIQSKL</sequence>
<feature type="domain" description="HPt" evidence="2">
    <location>
        <begin position="22"/>
        <end position="123"/>
    </location>
</feature>
<protein>
    <submittedName>
        <fullName evidence="3">Hpt domain-containing protein</fullName>
    </submittedName>
</protein>
<accession>A0A4R0P7Y1</accession>
<dbReference type="Proteomes" id="UP000291485">
    <property type="component" value="Unassembled WGS sequence"/>
</dbReference>
<reference evidence="3 4" key="1">
    <citation type="submission" date="2019-02" db="EMBL/GenBank/DDBJ databases">
        <title>Pedobacter sp. RP-3-11 sp. nov., isolated from Arctic soil.</title>
        <authorList>
            <person name="Dahal R.H."/>
        </authorList>
    </citation>
    <scope>NUCLEOTIDE SEQUENCE [LARGE SCALE GENOMIC DNA]</scope>
    <source>
        <strain evidence="3 4">RP-3-11</strain>
    </source>
</reference>
<feature type="modified residue" description="Phosphohistidine" evidence="1">
    <location>
        <position position="61"/>
    </location>
</feature>
<evidence type="ECO:0000259" key="2">
    <source>
        <dbReference type="PROSITE" id="PS50894"/>
    </source>
</evidence>
<dbReference type="Gene3D" id="1.20.120.160">
    <property type="entry name" value="HPT domain"/>
    <property type="match status" value="1"/>
</dbReference>
<dbReference type="SUPFAM" id="SSF47226">
    <property type="entry name" value="Histidine-containing phosphotransfer domain, HPT domain"/>
    <property type="match status" value="1"/>
</dbReference>
<keyword evidence="4" id="KW-1185">Reference proteome</keyword>
<comment type="caution">
    <text evidence="3">The sequence shown here is derived from an EMBL/GenBank/DDBJ whole genome shotgun (WGS) entry which is preliminary data.</text>
</comment>
<name>A0A4R0P7Y1_9SPHI</name>
<evidence type="ECO:0000256" key="1">
    <source>
        <dbReference type="PROSITE-ProRule" id="PRU00110"/>
    </source>
</evidence>
<dbReference type="GO" id="GO:0004672">
    <property type="term" value="F:protein kinase activity"/>
    <property type="evidence" value="ECO:0007669"/>
    <property type="project" value="UniProtKB-ARBA"/>
</dbReference>
<dbReference type="RefSeq" id="WP_131556495.1">
    <property type="nucleotide sequence ID" value="NZ_SJSN01000002.1"/>
</dbReference>
<dbReference type="SMART" id="SM00073">
    <property type="entry name" value="HPT"/>
    <property type="match status" value="1"/>
</dbReference>